<comment type="caution">
    <text evidence="1">The sequence shown here is derived from an EMBL/GenBank/DDBJ whole genome shotgun (WGS) entry which is preliminary data.</text>
</comment>
<proteinExistence type="predicted"/>
<keyword evidence="2" id="KW-1185">Reference proteome</keyword>
<organism evidence="1 2">
    <name type="scientific">Dyadobacter beijingensis</name>
    <dbReference type="NCBI Taxonomy" id="365489"/>
    <lineage>
        <taxon>Bacteria</taxon>
        <taxon>Pseudomonadati</taxon>
        <taxon>Bacteroidota</taxon>
        <taxon>Cytophagia</taxon>
        <taxon>Cytophagales</taxon>
        <taxon>Spirosomataceae</taxon>
        <taxon>Dyadobacter</taxon>
    </lineage>
</organism>
<accession>A0ABQ2HMS5</accession>
<sequence>MSQTGGNGHLITAVVFRRNLSAAAFENGIFRENGGACHTVAALVGDLSNEVARLPIGAFGPGFLLRIGTGAKKCGTDKEKR</sequence>
<reference evidence="2" key="1">
    <citation type="journal article" date="2019" name="Int. J. Syst. Evol. Microbiol.">
        <title>The Global Catalogue of Microorganisms (GCM) 10K type strain sequencing project: providing services to taxonomists for standard genome sequencing and annotation.</title>
        <authorList>
            <consortium name="The Broad Institute Genomics Platform"/>
            <consortium name="The Broad Institute Genome Sequencing Center for Infectious Disease"/>
            <person name="Wu L."/>
            <person name="Ma J."/>
        </authorList>
    </citation>
    <scope>NUCLEOTIDE SEQUENCE [LARGE SCALE GENOMIC DNA]</scope>
    <source>
        <strain evidence="2">CGMCC 1.6375</strain>
    </source>
</reference>
<name>A0ABQ2HMS5_9BACT</name>
<evidence type="ECO:0000313" key="2">
    <source>
        <dbReference type="Proteomes" id="UP000632339"/>
    </source>
</evidence>
<protein>
    <submittedName>
        <fullName evidence="1">Uncharacterized protein</fullName>
    </submittedName>
</protein>
<gene>
    <name evidence="1" type="ORF">GCM10010967_14800</name>
</gene>
<dbReference type="EMBL" id="BMLI01000001">
    <property type="protein sequence ID" value="GGM84028.1"/>
    <property type="molecule type" value="Genomic_DNA"/>
</dbReference>
<dbReference type="Proteomes" id="UP000632339">
    <property type="component" value="Unassembled WGS sequence"/>
</dbReference>
<evidence type="ECO:0000313" key="1">
    <source>
        <dbReference type="EMBL" id="GGM84028.1"/>
    </source>
</evidence>